<keyword evidence="5" id="KW-0732">Signal</keyword>
<evidence type="ECO:0000256" key="3">
    <source>
        <dbReference type="ARBA" id="ARBA00004613"/>
    </source>
</evidence>
<protein>
    <recommendedName>
        <fullName evidence="10">General stress protein 17M-like domain-containing protein</fullName>
    </recommendedName>
</protein>
<keyword evidence="9" id="KW-1185">Reference proteome</keyword>
<evidence type="ECO:0000256" key="1">
    <source>
        <dbReference type="ARBA" id="ARBA00004196"/>
    </source>
</evidence>
<dbReference type="GO" id="GO:0009279">
    <property type="term" value="C:cell outer membrane"/>
    <property type="evidence" value="ECO:0007669"/>
    <property type="project" value="UniProtKB-SubCell"/>
</dbReference>
<keyword evidence="7" id="KW-0998">Cell outer membrane</keyword>
<dbReference type="NCBIfam" id="TIGR01376">
    <property type="entry name" value="POMP_repeat"/>
    <property type="match status" value="1"/>
</dbReference>
<evidence type="ECO:0000256" key="2">
    <source>
        <dbReference type="ARBA" id="ARBA00004442"/>
    </source>
</evidence>
<accession>A0A6N7QS91</accession>
<dbReference type="GO" id="GO:0005576">
    <property type="term" value="C:extracellular region"/>
    <property type="evidence" value="ECO:0007669"/>
    <property type="project" value="UniProtKB-SubCell"/>
</dbReference>
<keyword evidence="4" id="KW-0964">Secreted</keyword>
<comment type="caution">
    <text evidence="8">The sequence shown here is derived from an EMBL/GenBank/DDBJ whole genome shotgun (WGS) entry which is preliminary data.</text>
</comment>
<dbReference type="AlphaFoldDB" id="A0A6N7QS91"/>
<evidence type="ECO:0000256" key="7">
    <source>
        <dbReference type="ARBA" id="ARBA00023237"/>
    </source>
</evidence>
<dbReference type="EMBL" id="WJEE01000001">
    <property type="protein sequence ID" value="MRI64868.1"/>
    <property type="molecule type" value="Genomic_DNA"/>
</dbReference>
<evidence type="ECO:0000256" key="4">
    <source>
        <dbReference type="ARBA" id="ARBA00022525"/>
    </source>
</evidence>
<dbReference type="Proteomes" id="UP000435187">
    <property type="component" value="Unassembled WGS sequence"/>
</dbReference>
<gene>
    <name evidence="8" type="ORF">GH885_00725</name>
</gene>
<evidence type="ECO:0008006" key="10">
    <source>
        <dbReference type="Google" id="ProtNLM"/>
    </source>
</evidence>
<dbReference type="InterPro" id="IPR003368">
    <property type="entry name" value="POMP_repeat"/>
</dbReference>
<comment type="subcellular location">
    <subcellularLocation>
        <location evidence="1">Cell envelope</location>
    </subcellularLocation>
    <subcellularLocation>
        <location evidence="2">Cell outer membrane</location>
    </subcellularLocation>
    <subcellularLocation>
        <location evidence="3">Secreted</location>
    </subcellularLocation>
</comment>
<keyword evidence="6" id="KW-0472">Membrane</keyword>
<proteinExistence type="predicted"/>
<evidence type="ECO:0000256" key="6">
    <source>
        <dbReference type="ARBA" id="ARBA00023136"/>
    </source>
</evidence>
<evidence type="ECO:0000313" key="8">
    <source>
        <dbReference type="EMBL" id="MRI64868.1"/>
    </source>
</evidence>
<organism evidence="8 9">
    <name type="scientific">Gracilibacillus thailandensis</name>
    <dbReference type="NCBI Taxonomy" id="563735"/>
    <lineage>
        <taxon>Bacteria</taxon>
        <taxon>Bacillati</taxon>
        <taxon>Bacillota</taxon>
        <taxon>Bacilli</taxon>
        <taxon>Bacillales</taxon>
        <taxon>Bacillaceae</taxon>
        <taxon>Gracilibacillus</taxon>
    </lineage>
</organism>
<name>A0A6N7QS91_9BACI</name>
<evidence type="ECO:0000256" key="5">
    <source>
        <dbReference type="ARBA" id="ARBA00022729"/>
    </source>
</evidence>
<reference evidence="8 9" key="1">
    <citation type="submission" date="2019-10" db="EMBL/GenBank/DDBJ databases">
        <title>Gracilibacillus salitolerans sp. nov., a moderate halophile isolated from a saline soil in northwest China.</title>
        <authorList>
            <person name="Gan L."/>
        </authorList>
    </citation>
    <scope>NUCLEOTIDE SEQUENCE [LARGE SCALE GENOMIC DNA]</scope>
    <source>
        <strain evidence="8 9">TP2-8</strain>
    </source>
</reference>
<evidence type="ECO:0000313" key="9">
    <source>
        <dbReference type="Proteomes" id="UP000435187"/>
    </source>
</evidence>
<sequence>MMIMYKTIQAFFKTEDDAETVRAELNKLKTNDIIVDQLQDQDQTILLAPITFSGNYSTGMGSGGGIVPGFIVRDEVGDDAPREHTVECEVSEDDYPEALKIIMENDGHVDKNTFEG</sequence>